<sequence>MKALNKEKNDDGAIINPIVTLEAQDQIRKAVLSQSDVLARMLIENYEEGGEVKYQYVLNAEPSETFEQR</sequence>
<dbReference type="AlphaFoldDB" id="A0A380FEA4"/>
<organism evidence="1 2">
    <name type="scientific">Staphylococcus gallinarum</name>
    <dbReference type="NCBI Taxonomy" id="1293"/>
    <lineage>
        <taxon>Bacteria</taxon>
        <taxon>Bacillati</taxon>
        <taxon>Bacillota</taxon>
        <taxon>Bacilli</taxon>
        <taxon>Bacillales</taxon>
        <taxon>Staphylococcaceae</taxon>
        <taxon>Staphylococcus</taxon>
    </lineage>
</organism>
<evidence type="ECO:0000313" key="1">
    <source>
        <dbReference type="EMBL" id="SUM32080.1"/>
    </source>
</evidence>
<name>A0A380FEA4_STAGA</name>
<dbReference type="EMBL" id="UHDK01000001">
    <property type="protein sequence ID" value="SUM32080.1"/>
    <property type="molecule type" value="Genomic_DNA"/>
</dbReference>
<evidence type="ECO:0000313" key="2">
    <source>
        <dbReference type="Proteomes" id="UP000255277"/>
    </source>
</evidence>
<gene>
    <name evidence="1" type="ORF">NCTC12195_01520</name>
</gene>
<reference evidence="1 2" key="1">
    <citation type="submission" date="2018-06" db="EMBL/GenBank/DDBJ databases">
        <authorList>
            <consortium name="Pathogen Informatics"/>
            <person name="Doyle S."/>
        </authorList>
    </citation>
    <scope>NUCLEOTIDE SEQUENCE [LARGE SCALE GENOMIC DNA]</scope>
    <source>
        <strain evidence="1 2">NCTC12195</strain>
    </source>
</reference>
<protein>
    <submittedName>
        <fullName evidence="1">Uncharacterized protein</fullName>
    </submittedName>
</protein>
<accession>A0A380FEA4</accession>
<proteinExistence type="predicted"/>
<dbReference type="Proteomes" id="UP000255277">
    <property type="component" value="Unassembled WGS sequence"/>
</dbReference>